<gene>
    <name evidence="5" type="ORF">BOO71_0014566</name>
</gene>
<dbReference type="Pfam" id="PF13180">
    <property type="entry name" value="PDZ_2"/>
    <property type="match status" value="1"/>
</dbReference>
<evidence type="ECO:0000256" key="1">
    <source>
        <dbReference type="ARBA" id="ARBA00022670"/>
    </source>
</evidence>
<organism evidence="5 6">
    <name type="scientific">Deinococcus marmoris</name>
    <dbReference type="NCBI Taxonomy" id="249408"/>
    <lineage>
        <taxon>Bacteria</taxon>
        <taxon>Thermotogati</taxon>
        <taxon>Deinococcota</taxon>
        <taxon>Deinococci</taxon>
        <taxon>Deinococcales</taxon>
        <taxon>Deinococcaceae</taxon>
        <taxon>Deinococcus</taxon>
    </lineage>
</organism>
<dbReference type="STRING" id="249408.BOO71_0014566"/>
<keyword evidence="6" id="KW-1185">Reference proteome</keyword>
<feature type="compositionally biased region" description="Gly residues" evidence="3">
    <location>
        <begin position="122"/>
        <end position="134"/>
    </location>
</feature>
<evidence type="ECO:0000259" key="4">
    <source>
        <dbReference type="PROSITE" id="PS50106"/>
    </source>
</evidence>
<dbReference type="Pfam" id="PF13365">
    <property type="entry name" value="Trypsin_2"/>
    <property type="match status" value="1"/>
</dbReference>
<dbReference type="EMBL" id="MSTI01000175">
    <property type="protein sequence ID" value="OLV15576.1"/>
    <property type="molecule type" value="Genomic_DNA"/>
</dbReference>
<accession>A0A1U7NRP2</accession>
<protein>
    <recommendedName>
        <fullName evidence="4">PDZ domain-containing protein</fullName>
    </recommendedName>
</protein>
<dbReference type="PROSITE" id="PS50106">
    <property type="entry name" value="PDZ"/>
    <property type="match status" value="1"/>
</dbReference>
<evidence type="ECO:0000313" key="5">
    <source>
        <dbReference type="EMBL" id="OLV15576.1"/>
    </source>
</evidence>
<dbReference type="Gene3D" id="2.40.10.120">
    <property type="match status" value="1"/>
</dbReference>
<dbReference type="CDD" id="cd06779">
    <property type="entry name" value="cpPDZ_Deg_HtrA-like"/>
    <property type="match status" value="1"/>
</dbReference>
<name>A0A1U7NRP2_9DEIO</name>
<sequence>MTGMKKNLSILALSGTLALGAFVGYGINERGSAQNATPVTASQNIQGQMVQTLATPPQAPLSQSYDGGRARTESEANTVDVVKQRQGGLVFVSVTEKADSSSSPQAQLRKRMQEQMPFGFPFGDGGDGSGGSSGSGDSTPQPQTGTGSGFFVDSQGDIITNNHVVDGASEITIRVHGDKTEYKAKVIARAPDFDLALIRPEGLPKNLIQPIPLGDSDRLDVGLKAVAMGAPFGLDFSVSEGIISSLERTAPVGTQGINQKLIQTDAAINPGNSGGPLLDSAGEVIGVNTQILTGGAGQSAGVGFAIPVNTVKKLLPQLQAGNGGVVQPPRMGIQFTDVSGLTDAQRKTAGLPASGALIQSVVPGSPAANAKLQAGSNDSIKLTNPATGQTTTVSTDGDLITAIDGQPITDDNSLQSAVLGKSMGDSVKLTVKRGGQTREVTVNLGDVTFPTAQQQ</sequence>
<dbReference type="SUPFAM" id="SSF50156">
    <property type="entry name" value="PDZ domain-like"/>
    <property type="match status" value="1"/>
</dbReference>
<dbReference type="GO" id="GO:0006508">
    <property type="term" value="P:proteolysis"/>
    <property type="evidence" value="ECO:0007669"/>
    <property type="project" value="UniProtKB-KW"/>
</dbReference>
<dbReference type="PRINTS" id="PR00834">
    <property type="entry name" value="PROTEASES2C"/>
</dbReference>
<dbReference type="Proteomes" id="UP000186607">
    <property type="component" value="Unassembled WGS sequence"/>
</dbReference>
<dbReference type="InterPro" id="IPR009003">
    <property type="entry name" value="Peptidase_S1_PA"/>
</dbReference>
<comment type="caution">
    <text evidence="5">The sequence shown here is derived from an EMBL/GenBank/DDBJ whole genome shotgun (WGS) entry which is preliminary data.</text>
</comment>
<dbReference type="SUPFAM" id="SSF50494">
    <property type="entry name" value="Trypsin-like serine proteases"/>
    <property type="match status" value="1"/>
</dbReference>
<keyword evidence="1" id="KW-0645">Protease</keyword>
<dbReference type="InterPro" id="IPR036034">
    <property type="entry name" value="PDZ_sf"/>
</dbReference>
<dbReference type="InterPro" id="IPR001478">
    <property type="entry name" value="PDZ"/>
</dbReference>
<feature type="region of interest" description="Disordered" evidence="3">
    <location>
        <begin position="116"/>
        <end position="152"/>
    </location>
</feature>
<keyword evidence="2" id="KW-0378">Hydrolase</keyword>
<dbReference type="InterPro" id="IPR001940">
    <property type="entry name" value="Peptidase_S1C"/>
</dbReference>
<evidence type="ECO:0000256" key="3">
    <source>
        <dbReference type="SAM" id="MobiDB-lite"/>
    </source>
</evidence>
<dbReference type="InterPro" id="IPR051201">
    <property type="entry name" value="Chloro_Bact_Ser_Proteases"/>
</dbReference>
<dbReference type="SMART" id="SM00228">
    <property type="entry name" value="PDZ"/>
    <property type="match status" value="1"/>
</dbReference>
<proteinExistence type="predicted"/>
<dbReference type="AlphaFoldDB" id="A0A1U7NRP2"/>
<evidence type="ECO:0000256" key="2">
    <source>
        <dbReference type="ARBA" id="ARBA00022801"/>
    </source>
</evidence>
<evidence type="ECO:0000313" key="6">
    <source>
        <dbReference type="Proteomes" id="UP000186607"/>
    </source>
</evidence>
<feature type="domain" description="PDZ" evidence="4">
    <location>
        <begin position="340"/>
        <end position="435"/>
    </location>
</feature>
<dbReference type="PANTHER" id="PTHR43343:SF3">
    <property type="entry name" value="PROTEASE DO-LIKE 8, CHLOROPLASTIC"/>
    <property type="match status" value="1"/>
</dbReference>
<dbReference type="GO" id="GO:0004252">
    <property type="term" value="F:serine-type endopeptidase activity"/>
    <property type="evidence" value="ECO:0007669"/>
    <property type="project" value="InterPro"/>
</dbReference>
<reference evidence="5 6" key="1">
    <citation type="submission" date="2017-01" db="EMBL/GenBank/DDBJ databases">
        <title>Genome Analysis of Deinococcus marmoris KOPRI26562.</title>
        <authorList>
            <person name="Kim J.H."/>
            <person name="Oh H.-M."/>
        </authorList>
    </citation>
    <scope>NUCLEOTIDE SEQUENCE [LARGE SCALE GENOMIC DNA]</scope>
    <source>
        <strain evidence="5 6">KOPRI26562</strain>
    </source>
</reference>
<dbReference type="PANTHER" id="PTHR43343">
    <property type="entry name" value="PEPTIDASE S12"/>
    <property type="match status" value="1"/>
</dbReference>
<dbReference type="Gene3D" id="2.30.42.10">
    <property type="match status" value="1"/>
</dbReference>